<dbReference type="Proteomes" id="UP000054166">
    <property type="component" value="Unassembled WGS sequence"/>
</dbReference>
<feature type="transmembrane region" description="Helical" evidence="1">
    <location>
        <begin position="46"/>
        <end position="67"/>
    </location>
</feature>
<proteinExistence type="predicted"/>
<dbReference type="HOGENOM" id="CLU_2644762_0_0_1"/>
<feature type="non-terminal residue" evidence="2">
    <location>
        <position position="77"/>
    </location>
</feature>
<gene>
    <name evidence="2" type="ORF">PILCRDRAFT_826805</name>
</gene>
<dbReference type="InParanoid" id="A0A0C3F7U3"/>
<keyword evidence="1" id="KW-0472">Membrane</keyword>
<evidence type="ECO:0000313" key="2">
    <source>
        <dbReference type="EMBL" id="KIM75961.1"/>
    </source>
</evidence>
<sequence>MDQVVERFNRVRKDLTSSKLRAWIADRDEKALKALYRGLTHLGQRVQYAVCGFPAVPLFELVLLFIINTTALRWKHY</sequence>
<keyword evidence="1" id="KW-0812">Transmembrane</keyword>
<keyword evidence="3" id="KW-1185">Reference proteome</keyword>
<organism evidence="2 3">
    <name type="scientific">Piloderma croceum (strain F 1598)</name>
    <dbReference type="NCBI Taxonomy" id="765440"/>
    <lineage>
        <taxon>Eukaryota</taxon>
        <taxon>Fungi</taxon>
        <taxon>Dikarya</taxon>
        <taxon>Basidiomycota</taxon>
        <taxon>Agaricomycotina</taxon>
        <taxon>Agaricomycetes</taxon>
        <taxon>Agaricomycetidae</taxon>
        <taxon>Atheliales</taxon>
        <taxon>Atheliaceae</taxon>
        <taxon>Piloderma</taxon>
    </lineage>
</organism>
<keyword evidence="1" id="KW-1133">Transmembrane helix</keyword>
<dbReference type="OrthoDB" id="2612009at2759"/>
<accession>A0A0C3F7U3</accession>
<evidence type="ECO:0000313" key="3">
    <source>
        <dbReference type="Proteomes" id="UP000054166"/>
    </source>
</evidence>
<name>A0A0C3F7U3_PILCF</name>
<evidence type="ECO:0000256" key="1">
    <source>
        <dbReference type="SAM" id="Phobius"/>
    </source>
</evidence>
<reference evidence="2 3" key="1">
    <citation type="submission" date="2014-04" db="EMBL/GenBank/DDBJ databases">
        <authorList>
            <consortium name="DOE Joint Genome Institute"/>
            <person name="Kuo A."/>
            <person name="Tarkka M."/>
            <person name="Buscot F."/>
            <person name="Kohler A."/>
            <person name="Nagy L.G."/>
            <person name="Floudas D."/>
            <person name="Copeland A."/>
            <person name="Barry K.W."/>
            <person name="Cichocki N."/>
            <person name="Veneault-Fourrey C."/>
            <person name="LaButti K."/>
            <person name="Lindquist E.A."/>
            <person name="Lipzen A."/>
            <person name="Lundell T."/>
            <person name="Morin E."/>
            <person name="Murat C."/>
            <person name="Sun H."/>
            <person name="Tunlid A."/>
            <person name="Henrissat B."/>
            <person name="Grigoriev I.V."/>
            <person name="Hibbett D.S."/>
            <person name="Martin F."/>
            <person name="Nordberg H.P."/>
            <person name="Cantor M.N."/>
            <person name="Hua S.X."/>
        </authorList>
    </citation>
    <scope>NUCLEOTIDE SEQUENCE [LARGE SCALE GENOMIC DNA]</scope>
    <source>
        <strain evidence="2 3">F 1598</strain>
    </source>
</reference>
<protein>
    <submittedName>
        <fullName evidence="2">Uncharacterized protein</fullName>
    </submittedName>
</protein>
<dbReference type="EMBL" id="KN833040">
    <property type="protein sequence ID" value="KIM75961.1"/>
    <property type="molecule type" value="Genomic_DNA"/>
</dbReference>
<reference evidence="3" key="2">
    <citation type="submission" date="2015-01" db="EMBL/GenBank/DDBJ databases">
        <title>Evolutionary Origins and Diversification of the Mycorrhizal Mutualists.</title>
        <authorList>
            <consortium name="DOE Joint Genome Institute"/>
            <consortium name="Mycorrhizal Genomics Consortium"/>
            <person name="Kohler A."/>
            <person name="Kuo A."/>
            <person name="Nagy L.G."/>
            <person name="Floudas D."/>
            <person name="Copeland A."/>
            <person name="Barry K.W."/>
            <person name="Cichocki N."/>
            <person name="Veneault-Fourrey C."/>
            <person name="LaButti K."/>
            <person name="Lindquist E.A."/>
            <person name="Lipzen A."/>
            <person name="Lundell T."/>
            <person name="Morin E."/>
            <person name="Murat C."/>
            <person name="Riley R."/>
            <person name="Ohm R."/>
            <person name="Sun H."/>
            <person name="Tunlid A."/>
            <person name="Henrissat B."/>
            <person name="Grigoriev I.V."/>
            <person name="Hibbett D.S."/>
            <person name="Martin F."/>
        </authorList>
    </citation>
    <scope>NUCLEOTIDE SEQUENCE [LARGE SCALE GENOMIC DNA]</scope>
    <source>
        <strain evidence="3">F 1598</strain>
    </source>
</reference>
<dbReference type="AlphaFoldDB" id="A0A0C3F7U3"/>